<protein>
    <submittedName>
        <fullName evidence="1">Uncharacterized protein</fullName>
    </submittedName>
</protein>
<proteinExistence type="predicted"/>
<dbReference type="EMBL" id="JBHSMA010000011">
    <property type="protein sequence ID" value="MFC5412210.1"/>
    <property type="molecule type" value="Genomic_DNA"/>
</dbReference>
<accession>A0ABW0IFE8</accession>
<sequence>MPVRKTERRLPAGLTPDELGQSVAAEGDRAVLISYIISPLVVNRQNRFVVFVTDASLMDAVQTFAWTITENTDTPGVQSTPTGEFVYTPQSVGHTTVEVKLLDAGNQALATLTLSQEIVMTNAELEDLIEESASEPGPGIGNLEVARELVNDHNPYYQAVALQTPEAGDGFKQFVFSMVSDGALQQPPAQRQTRLDQLAAALNDGTEDFVSLTSEGAGVCKIRMSLLAMITPGGLPWTELPEETGQRLTADEQLRQTLAALDENKKIDLFNLIRFPKSNITYCGKIVEELRNRYFPGTNFTDVLMGLSGTRAHWISRYYREGPLQRTA</sequence>
<reference evidence="2" key="1">
    <citation type="journal article" date="2019" name="Int. J. Syst. Evol. Microbiol.">
        <title>The Global Catalogue of Microorganisms (GCM) 10K type strain sequencing project: providing services to taxonomists for standard genome sequencing and annotation.</title>
        <authorList>
            <consortium name="The Broad Institute Genomics Platform"/>
            <consortium name="The Broad Institute Genome Sequencing Center for Infectious Disease"/>
            <person name="Wu L."/>
            <person name="Ma J."/>
        </authorList>
    </citation>
    <scope>NUCLEOTIDE SEQUENCE [LARGE SCALE GENOMIC DNA]</scope>
    <source>
        <strain evidence="2">CCUG 55250</strain>
    </source>
</reference>
<comment type="caution">
    <text evidence="1">The sequence shown here is derived from an EMBL/GenBank/DDBJ whole genome shotgun (WGS) entry which is preliminary data.</text>
</comment>
<name>A0ABW0IFE8_9BACT</name>
<dbReference type="RefSeq" id="WP_379849495.1">
    <property type="nucleotide sequence ID" value="NZ_JBHSMA010000011.1"/>
</dbReference>
<evidence type="ECO:0000313" key="2">
    <source>
        <dbReference type="Proteomes" id="UP001596106"/>
    </source>
</evidence>
<keyword evidence="2" id="KW-1185">Reference proteome</keyword>
<evidence type="ECO:0000313" key="1">
    <source>
        <dbReference type="EMBL" id="MFC5412210.1"/>
    </source>
</evidence>
<gene>
    <name evidence="1" type="ORF">ACFPMF_22990</name>
</gene>
<dbReference type="Proteomes" id="UP001596106">
    <property type="component" value="Unassembled WGS sequence"/>
</dbReference>
<organism evidence="1 2">
    <name type="scientific">Larkinella bovis</name>
    <dbReference type="NCBI Taxonomy" id="683041"/>
    <lineage>
        <taxon>Bacteria</taxon>
        <taxon>Pseudomonadati</taxon>
        <taxon>Bacteroidota</taxon>
        <taxon>Cytophagia</taxon>
        <taxon>Cytophagales</taxon>
        <taxon>Spirosomataceae</taxon>
        <taxon>Larkinella</taxon>
    </lineage>
</organism>